<evidence type="ECO:0008006" key="5">
    <source>
        <dbReference type="Google" id="ProtNLM"/>
    </source>
</evidence>
<dbReference type="PROSITE" id="PS51257">
    <property type="entry name" value="PROKAR_LIPOPROTEIN"/>
    <property type="match status" value="1"/>
</dbReference>
<evidence type="ECO:0000313" key="3">
    <source>
        <dbReference type="EMBL" id="OBW93657.1"/>
    </source>
</evidence>
<evidence type="ECO:0000256" key="2">
    <source>
        <dbReference type="SAM" id="SignalP"/>
    </source>
</evidence>
<reference evidence="3 4" key="1">
    <citation type="submission" date="2014-11" db="EMBL/GenBank/DDBJ databases">
        <title>Pan-genome of Gallibacterium spp.</title>
        <authorList>
            <person name="Kudirkiene E."/>
            <person name="Bojesen A.M."/>
        </authorList>
    </citation>
    <scope>NUCLEOTIDE SEQUENCE [LARGE SCALE GENOMIC DNA]</scope>
    <source>
        <strain evidence="3 4">F151</strain>
    </source>
</reference>
<dbReference type="Proteomes" id="UP000243558">
    <property type="component" value="Unassembled WGS sequence"/>
</dbReference>
<evidence type="ECO:0000313" key="4">
    <source>
        <dbReference type="Proteomes" id="UP000243558"/>
    </source>
</evidence>
<feature type="chain" id="PRO_5008358807" description="Lipoprotein" evidence="2">
    <location>
        <begin position="25"/>
        <end position="164"/>
    </location>
</feature>
<organism evidence="3 4">
    <name type="scientific">Gallibacterium genomosp. 3</name>
    <dbReference type="NCBI Taxonomy" id="505345"/>
    <lineage>
        <taxon>Bacteria</taxon>
        <taxon>Pseudomonadati</taxon>
        <taxon>Pseudomonadota</taxon>
        <taxon>Gammaproteobacteria</taxon>
        <taxon>Pasteurellales</taxon>
        <taxon>Pasteurellaceae</taxon>
        <taxon>Gallibacterium</taxon>
    </lineage>
</organism>
<dbReference type="AlphaFoldDB" id="A0A1A7NTV4"/>
<feature type="compositionally biased region" description="Basic and acidic residues" evidence="1">
    <location>
        <begin position="141"/>
        <end position="164"/>
    </location>
</feature>
<keyword evidence="4" id="KW-1185">Reference proteome</keyword>
<dbReference type="PATRIC" id="fig|505345.7.peg.364"/>
<dbReference type="OrthoDB" id="5690253at2"/>
<sequence length="164" mass="18314">MQQLKNFFLIGLFTLFLAACGDKAADLKTDVNNLRQTLDTALKQENGTTLIQQLESAQTNEDKVKAYNNIISSYQTVIKTVNDLKMNTDEAKAVQAKYNEGLTLFVDLMKKSSDLTSHQPSPEEVKAYTELQSKTTQTLNDAEKSLADLQKQVDDATQKTTETK</sequence>
<keyword evidence="2" id="KW-0732">Signal</keyword>
<protein>
    <recommendedName>
        <fullName evidence="5">Lipoprotein</fullName>
    </recommendedName>
</protein>
<comment type="caution">
    <text evidence="3">The sequence shown here is derived from an EMBL/GenBank/DDBJ whole genome shotgun (WGS) entry which is preliminary data.</text>
</comment>
<feature type="signal peptide" evidence="2">
    <location>
        <begin position="1"/>
        <end position="24"/>
    </location>
</feature>
<name>A0A1A7NTV4_9PAST</name>
<proteinExistence type="predicted"/>
<accession>A0A1A7NTV4</accession>
<gene>
    <name evidence="3" type="ORF">QV01_01810</name>
</gene>
<dbReference type="RefSeq" id="WP_065238712.1">
    <property type="nucleotide sequence ID" value="NZ_JTJM01000007.1"/>
</dbReference>
<evidence type="ECO:0000256" key="1">
    <source>
        <dbReference type="SAM" id="MobiDB-lite"/>
    </source>
</evidence>
<feature type="region of interest" description="Disordered" evidence="1">
    <location>
        <begin position="136"/>
        <end position="164"/>
    </location>
</feature>
<dbReference type="EMBL" id="JTJM01000007">
    <property type="protein sequence ID" value="OBW93657.1"/>
    <property type="molecule type" value="Genomic_DNA"/>
</dbReference>